<dbReference type="InterPro" id="IPR012997">
    <property type="entry name" value="RplA"/>
</dbReference>
<dbReference type="NCBIfam" id="TIGR00413">
    <property type="entry name" value="rlpA"/>
    <property type="match status" value="1"/>
</dbReference>
<name>A0A450TSA4_9GAMM</name>
<feature type="domain" description="SPOR" evidence="7">
    <location>
        <begin position="248"/>
        <end position="327"/>
    </location>
</feature>
<feature type="region of interest" description="Disordered" evidence="6">
    <location>
        <begin position="213"/>
        <end position="250"/>
    </location>
</feature>
<comment type="similarity">
    <text evidence="4 5">Belongs to the RlpA family.</text>
</comment>
<gene>
    <name evidence="4" type="primary">rlpA</name>
    <name evidence="8" type="ORF">BECKFW1821C_GA0114237_102629</name>
</gene>
<keyword evidence="8" id="KW-0449">Lipoprotein</keyword>
<keyword evidence="3 4" id="KW-0961">Cell wall biogenesis/degradation</keyword>
<dbReference type="AlphaFoldDB" id="A0A450TSA4"/>
<dbReference type="PANTHER" id="PTHR34183:SF1">
    <property type="entry name" value="ENDOLYTIC PEPTIDOGLYCAN TRANSGLYCOSYLASE RLPA"/>
    <property type="match status" value="1"/>
</dbReference>
<comment type="function">
    <text evidence="4">Lytic transglycosylase with a strong preference for naked glycan strands that lack stem peptides.</text>
</comment>
<evidence type="ECO:0000256" key="1">
    <source>
        <dbReference type="ARBA" id="ARBA00022729"/>
    </source>
</evidence>
<evidence type="ECO:0000256" key="2">
    <source>
        <dbReference type="ARBA" id="ARBA00023239"/>
    </source>
</evidence>
<evidence type="ECO:0000256" key="5">
    <source>
        <dbReference type="RuleBase" id="RU003495"/>
    </source>
</evidence>
<dbReference type="InterPro" id="IPR007730">
    <property type="entry name" value="SPOR-like_dom"/>
</dbReference>
<dbReference type="Gene3D" id="3.30.70.1070">
    <property type="entry name" value="Sporulation related repeat"/>
    <property type="match status" value="1"/>
</dbReference>
<proteinExistence type="inferred from homology"/>
<sequence length="333" mass="37580">MGHPFLSFRSDFSIKIMPMDINRTLKHLKCWLPVLVLALATGCSFWPEKRDGPPFFSHLDPDDIEDAVPRVEPKSRYGNPASYVVMGKRYYVSSTSKGYVERGYASWYGTKFHKRRTSSGEPYDMFTMTAAHRTLPLPTYVRITNLENNRRTVVRINDRGPFHPKRIIDLSYAAAVKLGVVGKGTAFVEIRAIDPSQPEQASEKARFQKVGGLVLSEPEKNREPIPSEPAKTEKTDVSTEPLPAPRQEPTEGDLYLQVGAFSSQERAERLKMELDAIVDRNIRIDIEQNDGYTLHKVRIGPFQDSASADQVGDKLTEIGIDKLYIRIPPTTDP</sequence>
<evidence type="ECO:0000256" key="4">
    <source>
        <dbReference type="HAMAP-Rule" id="MF_02071"/>
    </source>
</evidence>
<dbReference type="Gene3D" id="2.40.40.10">
    <property type="entry name" value="RlpA-like domain"/>
    <property type="match status" value="1"/>
</dbReference>
<dbReference type="PROSITE" id="PS51724">
    <property type="entry name" value="SPOR"/>
    <property type="match status" value="1"/>
</dbReference>
<dbReference type="GO" id="GO:0071555">
    <property type="term" value="P:cell wall organization"/>
    <property type="evidence" value="ECO:0007669"/>
    <property type="project" value="UniProtKB-KW"/>
</dbReference>
<keyword evidence="1" id="KW-0732">Signal</keyword>
<evidence type="ECO:0000313" key="8">
    <source>
        <dbReference type="EMBL" id="VFJ71274.1"/>
    </source>
</evidence>
<dbReference type="GO" id="GO:0008932">
    <property type="term" value="F:lytic endotransglycosylase activity"/>
    <property type="evidence" value="ECO:0007669"/>
    <property type="project" value="UniProtKB-UniRule"/>
</dbReference>
<evidence type="ECO:0000256" key="3">
    <source>
        <dbReference type="ARBA" id="ARBA00023316"/>
    </source>
</evidence>
<dbReference type="InterPro" id="IPR036908">
    <property type="entry name" value="RlpA-like_sf"/>
</dbReference>
<dbReference type="Pfam" id="PF03330">
    <property type="entry name" value="DPBB_1"/>
    <property type="match status" value="1"/>
</dbReference>
<dbReference type="InterPro" id="IPR009009">
    <property type="entry name" value="RlpA-like_DPBB"/>
</dbReference>
<dbReference type="CDD" id="cd22268">
    <property type="entry name" value="DPBB_RlpA-like"/>
    <property type="match status" value="1"/>
</dbReference>
<protein>
    <recommendedName>
        <fullName evidence="4">Endolytic peptidoglycan transglycosylase RlpA</fullName>
        <ecNumber evidence="4">4.2.2.-</ecNumber>
    </recommendedName>
</protein>
<feature type="compositionally biased region" description="Basic and acidic residues" evidence="6">
    <location>
        <begin position="217"/>
        <end position="237"/>
    </location>
</feature>
<evidence type="ECO:0000259" key="7">
    <source>
        <dbReference type="PROSITE" id="PS51724"/>
    </source>
</evidence>
<accession>A0A450TSA4</accession>
<dbReference type="SUPFAM" id="SSF50685">
    <property type="entry name" value="Barwin-like endoglucanases"/>
    <property type="match status" value="1"/>
</dbReference>
<dbReference type="SUPFAM" id="SSF110997">
    <property type="entry name" value="Sporulation related repeat"/>
    <property type="match status" value="1"/>
</dbReference>
<dbReference type="EC" id="4.2.2.-" evidence="4"/>
<dbReference type="HAMAP" id="MF_02071">
    <property type="entry name" value="RlpA"/>
    <property type="match status" value="1"/>
</dbReference>
<reference evidence="8" key="1">
    <citation type="submission" date="2019-02" db="EMBL/GenBank/DDBJ databases">
        <authorList>
            <person name="Gruber-Vodicka R. H."/>
            <person name="Seah K. B. B."/>
        </authorList>
    </citation>
    <scope>NUCLEOTIDE SEQUENCE</scope>
    <source>
        <strain evidence="8">BECK_BZ131</strain>
    </source>
</reference>
<dbReference type="EMBL" id="CAADFE010000026">
    <property type="protein sequence ID" value="VFJ71274.1"/>
    <property type="molecule type" value="Genomic_DNA"/>
</dbReference>
<evidence type="ECO:0000256" key="6">
    <source>
        <dbReference type="SAM" id="MobiDB-lite"/>
    </source>
</evidence>
<dbReference type="Pfam" id="PF05036">
    <property type="entry name" value="SPOR"/>
    <property type="match status" value="1"/>
</dbReference>
<dbReference type="GO" id="GO:0042834">
    <property type="term" value="F:peptidoglycan binding"/>
    <property type="evidence" value="ECO:0007669"/>
    <property type="project" value="InterPro"/>
</dbReference>
<dbReference type="PANTHER" id="PTHR34183">
    <property type="entry name" value="ENDOLYTIC PEPTIDOGLYCAN TRANSGLYCOSYLASE RLPA"/>
    <property type="match status" value="1"/>
</dbReference>
<dbReference type="FunFam" id="2.40.40.10:FF:000003">
    <property type="entry name" value="Endolytic peptidoglycan transglycosylase RlpA"/>
    <property type="match status" value="1"/>
</dbReference>
<dbReference type="GO" id="GO:0009279">
    <property type="term" value="C:cell outer membrane"/>
    <property type="evidence" value="ECO:0007669"/>
    <property type="project" value="TreeGrafter"/>
</dbReference>
<keyword evidence="2 4" id="KW-0456">Lyase</keyword>
<dbReference type="InterPro" id="IPR036680">
    <property type="entry name" value="SPOR-like_sf"/>
</dbReference>
<organism evidence="8">
    <name type="scientific">Candidatus Kentrum sp. FW</name>
    <dbReference type="NCBI Taxonomy" id="2126338"/>
    <lineage>
        <taxon>Bacteria</taxon>
        <taxon>Pseudomonadati</taxon>
        <taxon>Pseudomonadota</taxon>
        <taxon>Gammaproteobacteria</taxon>
        <taxon>Candidatus Kentrum</taxon>
    </lineage>
</organism>
<dbReference type="GO" id="GO:0000270">
    <property type="term" value="P:peptidoglycan metabolic process"/>
    <property type="evidence" value="ECO:0007669"/>
    <property type="project" value="UniProtKB-UniRule"/>
</dbReference>
<dbReference type="InterPro" id="IPR034718">
    <property type="entry name" value="RlpA"/>
</dbReference>